<sequence length="259" mass="27170">MSVVDCGTVLQSSLGFEFTLFRLPQVRNTRLLGTVANIKLHLSCPDCGYRYNLLFVSIAVGGGGSACLLGAADIAGVALFLSDIHAWGGPYFALYMLKIRAATPTRAPTATAAVGIAPASVPVDVLWTSPDAAATLERLAAESPVAESVSELIRMVGDPGAVWRIVSMLSTLLERISADEMGTVEVLAVAVSSGAVARTKAVSEAVLPTVRVPSITTVELPDITKATVLEEAPSWAWTAAARIAVREAMENFMVTVLVL</sequence>
<reference evidence="1" key="1">
    <citation type="journal article" date="2021" name="Nat. Commun.">
        <title>Genetic determinants of endophytism in the Arabidopsis root mycobiome.</title>
        <authorList>
            <person name="Mesny F."/>
            <person name="Miyauchi S."/>
            <person name="Thiergart T."/>
            <person name="Pickel B."/>
            <person name="Atanasova L."/>
            <person name="Karlsson M."/>
            <person name="Huettel B."/>
            <person name="Barry K.W."/>
            <person name="Haridas S."/>
            <person name="Chen C."/>
            <person name="Bauer D."/>
            <person name="Andreopoulos W."/>
            <person name="Pangilinan J."/>
            <person name="LaButti K."/>
            <person name="Riley R."/>
            <person name="Lipzen A."/>
            <person name="Clum A."/>
            <person name="Drula E."/>
            <person name="Henrissat B."/>
            <person name="Kohler A."/>
            <person name="Grigoriev I.V."/>
            <person name="Martin F.M."/>
            <person name="Hacquard S."/>
        </authorList>
    </citation>
    <scope>NUCLEOTIDE SEQUENCE</scope>
    <source>
        <strain evidence="1">MPI-CAGE-AT-0021</strain>
    </source>
</reference>
<proteinExistence type="predicted"/>
<evidence type="ECO:0000313" key="2">
    <source>
        <dbReference type="Proteomes" id="UP000717696"/>
    </source>
</evidence>
<comment type="caution">
    <text evidence="1">The sequence shown here is derived from an EMBL/GenBank/DDBJ whole genome shotgun (WGS) entry which is preliminary data.</text>
</comment>
<dbReference type="EMBL" id="JAGMUU010000002">
    <property type="protein sequence ID" value="KAH7160035.1"/>
    <property type="molecule type" value="Genomic_DNA"/>
</dbReference>
<keyword evidence="2" id="KW-1185">Reference proteome</keyword>
<evidence type="ECO:0000313" key="1">
    <source>
        <dbReference type="EMBL" id="KAH7160035.1"/>
    </source>
</evidence>
<protein>
    <submittedName>
        <fullName evidence="1">Uncharacterized protein</fullName>
    </submittedName>
</protein>
<dbReference type="AlphaFoldDB" id="A0A9P9FBS7"/>
<name>A0A9P9FBS7_9HYPO</name>
<organism evidence="1 2">
    <name type="scientific">Dactylonectria estremocensis</name>
    <dbReference type="NCBI Taxonomy" id="1079267"/>
    <lineage>
        <taxon>Eukaryota</taxon>
        <taxon>Fungi</taxon>
        <taxon>Dikarya</taxon>
        <taxon>Ascomycota</taxon>
        <taxon>Pezizomycotina</taxon>
        <taxon>Sordariomycetes</taxon>
        <taxon>Hypocreomycetidae</taxon>
        <taxon>Hypocreales</taxon>
        <taxon>Nectriaceae</taxon>
        <taxon>Dactylonectria</taxon>
    </lineage>
</organism>
<gene>
    <name evidence="1" type="ORF">B0J13DRAFT_540249</name>
</gene>
<accession>A0A9P9FBS7</accession>
<dbReference type="Proteomes" id="UP000717696">
    <property type="component" value="Unassembled WGS sequence"/>
</dbReference>